<dbReference type="Proteomes" id="UP001221757">
    <property type="component" value="Unassembled WGS sequence"/>
</dbReference>
<name>A0AAD7GFB5_MYCRO</name>
<reference evidence="2" key="1">
    <citation type="submission" date="2023-03" db="EMBL/GenBank/DDBJ databases">
        <title>Massive genome expansion in bonnet fungi (Mycena s.s.) driven by repeated elements and novel gene families across ecological guilds.</title>
        <authorList>
            <consortium name="Lawrence Berkeley National Laboratory"/>
            <person name="Harder C.B."/>
            <person name="Miyauchi S."/>
            <person name="Viragh M."/>
            <person name="Kuo A."/>
            <person name="Thoen E."/>
            <person name="Andreopoulos B."/>
            <person name="Lu D."/>
            <person name="Skrede I."/>
            <person name="Drula E."/>
            <person name="Henrissat B."/>
            <person name="Morin E."/>
            <person name="Kohler A."/>
            <person name="Barry K."/>
            <person name="LaButti K."/>
            <person name="Morin E."/>
            <person name="Salamov A."/>
            <person name="Lipzen A."/>
            <person name="Mereny Z."/>
            <person name="Hegedus B."/>
            <person name="Baldrian P."/>
            <person name="Stursova M."/>
            <person name="Weitz H."/>
            <person name="Taylor A."/>
            <person name="Grigoriev I.V."/>
            <person name="Nagy L.G."/>
            <person name="Martin F."/>
            <person name="Kauserud H."/>
        </authorList>
    </citation>
    <scope>NUCLEOTIDE SEQUENCE</scope>
    <source>
        <strain evidence="2">CBHHK067</strain>
    </source>
</reference>
<feature type="region of interest" description="Disordered" evidence="1">
    <location>
        <begin position="166"/>
        <end position="200"/>
    </location>
</feature>
<protein>
    <submittedName>
        <fullName evidence="2">Uncharacterized protein</fullName>
    </submittedName>
</protein>
<accession>A0AAD7GFB5</accession>
<proteinExistence type="predicted"/>
<evidence type="ECO:0000313" key="3">
    <source>
        <dbReference type="Proteomes" id="UP001221757"/>
    </source>
</evidence>
<evidence type="ECO:0000313" key="2">
    <source>
        <dbReference type="EMBL" id="KAJ7691882.1"/>
    </source>
</evidence>
<organism evidence="2 3">
    <name type="scientific">Mycena rosella</name>
    <name type="common">Pink bonnet</name>
    <name type="synonym">Agaricus rosellus</name>
    <dbReference type="NCBI Taxonomy" id="1033263"/>
    <lineage>
        <taxon>Eukaryota</taxon>
        <taxon>Fungi</taxon>
        <taxon>Dikarya</taxon>
        <taxon>Basidiomycota</taxon>
        <taxon>Agaricomycotina</taxon>
        <taxon>Agaricomycetes</taxon>
        <taxon>Agaricomycetidae</taxon>
        <taxon>Agaricales</taxon>
        <taxon>Marasmiineae</taxon>
        <taxon>Mycenaceae</taxon>
        <taxon>Mycena</taxon>
    </lineage>
</organism>
<dbReference type="EMBL" id="JARKIE010000055">
    <property type="protein sequence ID" value="KAJ7691882.1"/>
    <property type="molecule type" value="Genomic_DNA"/>
</dbReference>
<sequence length="402" mass="44868">MINVGLLLAPEINSVQLRGPWCHPDGVGVRNSQMGEEGVGRIEYGIRITISIDSVGHDGELSDGWVFLQDLDDLISIEPASKTKPAKFTGRTNEEGLEIMQQIGICIFNCCEGCIRCVYALASHPCCVENHTHESPFLPNWDALRNHIRTDAPGCIQRCQDQARQLSPHSNTTERLSPHSNTTRRLSPHTHMDTQHAPDASVHPNTTIFRTWTPSFGAWPLFAVDSTLIRSDPRARTCIPVGSGLHLSKGTTNTVVFCLVFELAPVHPLIRVFAKARHPEYECISCLAFRHFGLLARSRPEYECVGPWEKTMDRYLGTSRYTLGPGGCATAGIEEVRFLSSRQSIPDIPFDYNQFRTSNLGVNPQDEFAHLYSPTQYIGFDHHTTVQTRLQAPLTLPLQLKS</sequence>
<gene>
    <name evidence="2" type="ORF">B0H17DRAFT_1133422</name>
</gene>
<keyword evidence="3" id="KW-1185">Reference proteome</keyword>
<comment type="caution">
    <text evidence="2">The sequence shown here is derived from an EMBL/GenBank/DDBJ whole genome shotgun (WGS) entry which is preliminary data.</text>
</comment>
<evidence type="ECO:0000256" key="1">
    <source>
        <dbReference type="SAM" id="MobiDB-lite"/>
    </source>
</evidence>
<feature type="compositionally biased region" description="Polar residues" evidence="1">
    <location>
        <begin position="166"/>
        <end position="185"/>
    </location>
</feature>
<dbReference type="AlphaFoldDB" id="A0AAD7GFB5"/>